<name>D6GS21_FILAD</name>
<dbReference type="InterPro" id="IPR019004">
    <property type="entry name" value="YqeY/Aim41"/>
</dbReference>
<gene>
    <name evidence="1" type="ordered locus">HMPREF0389_00377</name>
</gene>
<dbReference type="Proteomes" id="UP000007468">
    <property type="component" value="Chromosome"/>
</dbReference>
<dbReference type="PANTHER" id="PTHR28055">
    <property type="entry name" value="ALTERED INHERITANCE OF MITOCHONDRIA PROTEIN 41, MITOCHONDRIAL"/>
    <property type="match status" value="1"/>
</dbReference>
<dbReference type="EMBL" id="CP002390">
    <property type="protein sequence ID" value="EFE28462.1"/>
    <property type="molecule type" value="Genomic_DNA"/>
</dbReference>
<dbReference type="GO" id="GO:0016884">
    <property type="term" value="F:carbon-nitrogen ligase activity, with glutamine as amido-N-donor"/>
    <property type="evidence" value="ECO:0007669"/>
    <property type="project" value="InterPro"/>
</dbReference>
<sequence>MTLKDRLTDDLKEAMKNKEQVRKSVVTLIRAGIKQCEVDTRQELTDEDIISLISKQLKQRKDALVDFEKANRTDLIEQTNQEIAILENYLPEQLDDVELKEIITKVVEEVGATSMKDMGKVMAKTISLVQGRADGKRINAMVKQILG</sequence>
<dbReference type="KEGG" id="faa:HMPREF0389_00377"/>
<dbReference type="RefSeq" id="WP_014261931.1">
    <property type="nucleotide sequence ID" value="NC_016630.1"/>
</dbReference>
<keyword evidence="2" id="KW-1185">Reference proteome</keyword>
<dbReference type="OrthoDB" id="9794041at2"/>
<dbReference type="SUPFAM" id="SSF89095">
    <property type="entry name" value="GatB/YqeY motif"/>
    <property type="match status" value="1"/>
</dbReference>
<proteinExistence type="predicted"/>
<dbReference type="InterPro" id="IPR042184">
    <property type="entry name" value="YqeY/Aim41_N"/>
</dbReference>
<dbReference type="PATRIC" id="fig|546269.5.peg.277"/>
<dbReference type="Gene3D" id="1.10.10.410">
    <property type="match status" value="1"/>
</dbReference>
<dbReference type="AlphaFoldDB" id="D6GS21"/>
<evidence type="ECO:0000313" key="2">
    <source>
        <dbReference type="Proteomes" id="UP000007468"/>
    </source>
</evidence>
<organism evidence="1 2">
    <name type="scientific">Filifactor alocis (strain ATCC 35896 / CCUG 47790 / D40 B5)</name>
    <name type="common">Fusobacterium alocis</name>
    <dbReference type="NCBI Taxonomy" id="546269"/>
    <lineage>
        <taxon>Bacteria</taxon>
        <taxon>Bacillati</taxon>
        <taxon>Bacillota</taxon>
        <taxon>Clostridia</taxon>
        <taxon>Peptostreptococcales</taxon>
        <taxon>Filifactoraceae</taxon>
        <taxon>Filifactor</taxon>
    </lineage>
</organism>
<protein>
    <submittedName>
        <fullName evidence="1">YqeY-like protein</fullName>
    </submittedName>
</protein>
<dbReference type="PANTHER" id="PTHR28055:SF1">
    <property type="entry name" value="ALTERED INHERITANCE OF MITOCHONDRIA PROTEIN 41, MITOCHONDRIAL"/>
    <property type="match status" value="1"/>
</dbReference>
<dbReference type="InterPro" id="IPR003789">
    <property type="entry name" value="Asn/Gln_tRNA_amidoTrase-B-like"/>
</dbReference>
<evidence type="ECO:0000313" key="1">
    <source>
        <dbReference type="EMBL" id="EFE28462.1"/>
    </source>
</evidence>
<dbReference type="STRING" id="546269.HMPREF0389_00377"/>
<reference evidence="2" key="1">
    <citation type="submission" date="2010-12" db="EMBL/GenBank/DDBJ databases">
        <title>The genome sequence of Filifactor alocis strain ATCC 35896.</title>
        <authorList>
            <consortium name="The Broad Institute Genome Sequencing Platform"/>
            <person name="Ward D."/>
            <person name="Earl A."/>
            <person name="Feldgarden M."/>
            <person name="Young S.K."/>
            <person name="Gargeya S."/>
            <person name="Zeng Q."/>
            <person name="Alvarado L."/>
            <person name="Berlin A."/>
            <person name="Bochicchio J."/>
            <person name="Chapman S.B."/>
            <person name="Chen Z."/>
            <person name="Freedman E."/>
            <person name="Gellesch M."/>
            <person name="Goldberg J."/>
            <person name="Griggs A."/>
            <person name="Gujja S."/>
            <person name="Heilman E."/>
            <person name="Heiman D."/>
            <person name="Howarth C."/>
            <person name="Mehta T."/>
            <person name="Neiman D."/>
            <person name="Pearson M."/>
            <person name="Roberts A."/>
            <person name="Saif S."/>
            <person name="Shea T."/>
            <person name="Shenoy N."/>
            <person name="Sisk P."/>
            <person name="Stolte C."/>
            <person name="Sykes S."/>
            <person name="White J."/>
            <person name="Yandava C."/>
            <person name="Izard J."/>
            <person name="Blanton J.M."/>
            <person name="Baranova O.V."/>
            <person name="Tanner A.C."/>
            <person name="Dewhirst F.E."/>
            <person name="Haas B."/>
            <person name="Nusbaum C."/>
            <person name="Birren B."/>
        </authorList>
    </citation>
    <scope>NUCLEOTIDE SEQUENCE [LARGE SCALE GENOMIC DNA]</scope>
    <source>
        <strain evidence="2">ATCC 35896 / D40 B5</strain>
    </source>
</reference>
<accession>D6GS21</accession>
<dbReference type="InterPro" id="IPR023168">
    <property type="entry name" value="GatB_Yqey_C_2"/>
</dbReference>
<dbReference type="eggNOG" id="COG1610">
    <property type="taxonomic scope" value="Bacteria"/>
</dbReference>
<dbReference type="Gene3D" id="1.10.1510.10">
    <property type="entry name" value="Uncharacterised protein YqeY/AIM41 PF09424, N-terminal domain"/>
    <property type="match status" value="1"/>
</dbReference>
<dbReference type="Pfam" id="PF09424">
    <property type="entry name" value="YqeY"/>
    <property type="match status" value="1"/>
</dbReference>